<protein>
    <recommendedName>
        <fullName evidence="3">DUF2158 domain-containing protein</fullName>
    </recommendedName>
</protein>
<accession>A0ABV6DMF0</accession>
<sequence length="74" mass="8216">MKPLLDTIRPEALKAISPGDVIVFRMVNNEQCSGVIEWVSPQHDAFTFADRGFRIHAVEIARIESHIPAGSSSR</sequence>
<evidence type="ECO:0000313" key="1">
    <source>
        <dbReference type="EMBL" id="MFC0213825.1"/>
    </source>
</evidence>
<proteinExistence type="predicted"/>
<comment type="caution">
    <text evidence="1">The sequence shown here is derived from an EMBL/GenBank/DDBJ whole genome shotgun (WGS) entry which is preliminary data.</text>
</comment>
<dbReference type="EMBL" id="JBHLWN010000063">
    <property type="protein sequence ID" value="MFC0213825.1"/>
    <property type="molecule type" value="Genomic_DNA"/>
</dbReference>
<gene>
    <name evidence="1" type="ORF">ACFFK0_15450</name>
</gene>
<evidence type="ECO:0000313" key="2">
    <source>
        <dbReference type="Proteomes" id="UP001589776"/>
    </source>
</evidence>
<organism evidence="1 2">
    <name type="scientific">Paenibacillus chartarius</name>
    <dbReference type="NCBI Taxonomy" id="747481"/>
    <lineage>
        <taxon>Bacteria</taxon>
        <taxon>Bacillati</taxon>
        <taxon>Bacillota</taxon>
        <taxon>Bacilli</taxon>
        <taxon>Bacillales</taxon>
        <taxon>Paenibacillaceae</taxon>
        <taxon>Paenibacillus</taxon>
    </lineage>
</organism>
<reference evidence="1 2" key="1">
    <citation type="submission" date="2024-09" db="EMBL/GenBank/DDBJ databases">
        <authorList>
            <person name="Sun Q."/>
            <person name="Mori K."/>
        </authorList>
    </citation>
    <scope>NUCLEOTIDE SEQUENCE [LARGE SCALE GENOMIC DNA]</scope>
    <source>
        <strain evidence="1 2">CCM 7759</strain>
    </source>
</reference>
<name>A0ABV6DMF0_9BACL</name>
<evidence type="ECO:0008006" key="3">
    <source>
        <dbReference type="Google" id="ProtNLM"/>
    </source>
</evidence>
<keyword evidence="2" id="KW-1185">Reference proteome</keyword>
<dbReference type="RefSeq" id="WP_377471159.1">
    <property type="nucleotide sequence ID" value="NZ_JBHLWN010000063.1"/>
</dbReference>
<dbReference type="Proteomes" id="UP001589776">
    <property type="component" value="Unassembled WGS sequence"/>
</dbReference>